<gene>
    <name evidence="1" type="ORF">S06H3_23092</name>
</gene>
<protein>
    <submittedName>
        <fullName evidence="1">Uncharacterized protein</fullName>
    </submittedName>
</protein>
<evidence type="ECO:0000313" key="1">
    <source>
        <dbReference type="EMBL" id="GAI04321.1"/>
    </source>
</evidence>
<sequence length="49" mass="5856">MLGFIDLEAIHELAVVNVLIEKHEEKQLEKKIEKIIEKKLKEKNEKEEK</sequence>
<name>X1LEP9_9ZZZZ</name>
<comment type="caution">
    <text evidence="1">The sequence shown here is derived from an EMBL/GenBank/DDBJ whole genome shotgun (WGS) entry which is preliminary data.</text>
</comment>
<accession>X1LEP9</accession>
<organism evidence="1">
    <name type="scientific">marine sediment metagenome</name>
    <dbReference type="NCBI Taxonomy" id="412755"/>
    <lineage>
        <taxon>unclassified sequences</taxon>
        <taxon>metagenomes</taxon>
        <taxon>ecological metagenomes</taxon>
    </lineage>
</organism>
<dbReference type="EMBL" id="BARV01012480">
    <property type="protein sequence ID" value="GAI04321.1"/>
    <property type="molecule type" value="Genomic_DNA"/>
</dbReference>
<dbReference type="AlphaFoldDB" id="X1LEP9"/>
<proteinExistence type="predicted"/>
<reference evidence="1" key="1">
    <citation type="journal article" date="2014" name="Front. Microbiol.">
        <title>High frequency of phylogenetically diverse reductive dehalogenase-homologous genes in deep subseafloor sedimentary metagenomes.</title>
        <authorList>
            <person name="Kawai M."/>
            <person name="Futagami T."/>
            <person name="Toyoda A."/>
            <person name="Takaki Y."/>
            <person name="Nishi S."/>
            <person name="Hori S."/>
            <person name="Arai W."/>
            <person name="Tsubouchi T."/>
            <person name="Morono Y."/>
            <person name="Uchiyama I."/>
            <person name="Ito T."/>
            <person name="Fujiyama A."/>
            <person name="Inagaki F."/>
            <person name="Takami H."/>
        </authorList>
    </citation>
    <scope>NUCLEOTIDE SEQUENCE</scope>
    <source>
        <strain evidence="1">Expedition CK06-06</strain>
    </source>
</reference>